<reference evidence="9 10" key="1">
    <citation type="submission" date="2019-12" db="EMBL/GenBank/DDBJ databases">
        <title>Draft genome sequence of the ascomycete Xylaria multiplex DSM 110363.</title>
        <authorList>
            <person name="Buettner E."/>
            <person name="Kellner H."/>
        </authorList>
    </citation>
    <scope>NUCLEOTIDE SEQUENCE [LARGE SCALE GENOMIC DNA]</scope>
    <source>
        <strain evidence="9 10">DSM 110363</strain>
    </source>
</reference>
<keyword evidence="8" id="KW-1133">Transmembrane helix</keyword>
<comment type="cofactor">
    <cofactor evidence="1 7">
        <name>heme</name>
        <dbReference type="ChEBI" id="CHEBI:30413"/>
    </cofactor>
</comment>
<gene>
    <name evidence="9" type="ORF">GQX73_g5759</name>
</gene>
<comment type="caution">
    <text evidence="9">The sequence shown here is derived from an EMBL/GenBank/DDBJ whole genome shotgun (WGS) entry which is preliminary data.</text>
</comment>
<feature type="binding site" description="axial binding residue" evidence="7">
    <location>
        <position position="419"/>
    </location>
    <ligand>
        <name>heme</name>
        <dbReference type="ChEBI" id="CHEBI:30413"/>
    </ligand>
    <ligandPart>
        <name>Fe</name>
        <dbReference type="ChEBI" id="CHEBI:18248"/>
    </ligandPart>
</feature>
<feature type="transmembrane region" description="Helical" evidence="8">
    <location>
        <begin position="198"/>
        <end position="223"/>
    </location>
</feature>
<dbReference type="Pfam" id="PF00067">
    <property type="entry name" value="p450"/>
    <property type="match status" value="1"/>
</dbReference>
<dbReference type="InParanoid" id="A0A7C8MT84"/>
<evidence type="ECO:0000256" key="6">
    <source>
        <dbReference type="ARBA" id="ARBA00023033"/>
    </source>
</evidence>
<dbReference type="PRINTS" id="PR00465">
    <property type="entry name" value="EP450IV"/>
</dbReference>
<evidence type="ECO:0000313" key="9">
    <source>
        <dbReference type="EMBL" id="KAF2967787.1"/>
    </source>
</evidence>
<evidence type="ECO:0000256" key="5">
    <source>
        <dbReference type="ARBA" id="ARBA00023004"/>
    </source>
</evidence>
<dbReference type="OrthoDB" id="1844152at2759"/>
<protein>
    <recommendedName>
        <fullName evidence="11">Cytochrome P450</fullName>
    </recommendedName>
</protein>
<dbReference type="AlphaFoldDB" id="A0A7C8MT84"/>
<evidence type="ECO:0000313" key="10">
    <source>
        <dbReference type="Proteomes" id="UP000481858"/>
    </source>
</evidence>
<keyword evidence="7" id="KW-0349">Heme</keyword>
<dbReference type="GO" id="GO:0016705">
    <property type="term" value="F:oxidoreductase activity, acting on paired donors, with incorporation or reduction of molecular oxygen"/>
    <property type="evidence" value="ECO:0007669"/>
    <property type="project" value="InterPro"/>
</dbReference>
<evidence type="ECO:0008006" key="11">
    <source>
        <dbReference type="Google" id="ProtNLM"/>
    </source>
</evidence>
<keyword evidence="5 7" id="KW-0408">Iron</keyword>
<keyword evidence="8" id="KW-0812">Transmembrane</keyword>
<evidence type="ECO:0000256" key="3">
    <source>
        <dbReference type="ARBA" id="ARBA00022723"/>
    </source>
</evidence>
<keyword evidence="8" id="KW-0472">Membrane</keyword>
<keyword evidence="10" id="KW-1185">Reference proteome</keyword>
<evidence type="ECO:0000256" key="2">
    <source>
        <dbReference type="ARBA" id="ARBA00010617"/>
    </source>
</evidence>
<dbReference type="InterPro" id="IPR002403">
    <property type="entry name" value="Cyt_P450_E_grp-IV"/>
</dbReference>
<evidence type="ECO:0000256" key="7">
    <source>
        <dbReference type="PIRSR" id="PIRSR602403-1"/>
    </source>
</evidence>
<evidence type="ECO:0000256" key="1">
    <source>
        <dbReference type="ARBA" id="ARBA00001971"/>
    </source>
</evidence>
<name>A0A7C8MT84_9PEZI</name>
<keyword evidence="6" id="KW-0503">Monooxygenase</keyword>
<keyword evidence="3 7" id="KW-0479">Metal-binding</keyword>
<accession>A0A7C8MT84</accession>
<comment type="similarity">
    <text evidence="2">Belongs to the cytochrome P450 family.</text>
</comment>
<dbReference type="GO" id="GO:0005506">
    <property type="term" value="F:iron ion binding"/>
    <property type="evidence" value="ECO:0007669"/>
    <property type="project" value="InterPro"/>
</dbReference>
<dbReference type="GO" id="GO:0020037">
    <property type="term" value="F:heme binding"/>
    <property type="evidence" value="ECO:0007669"/>
    <property type="project" value="InterPro"/>
</dbReference>
<keyword evidence="4" id="KW-0560">Oxidoreductase</keyword>
<dbReference type="GO" id="GO:0004497">
    <property type="term" value="F:monooxygenase activity"/>
    <property type="evidence" value="ECO:0007669"/>
    <property type="project" value="UniProtKB-KW"/>
</dbReference>
<dbReference type="Proteomes" id="UP000481858">
    <property type="component" value="Unassembled WGS sequence"/>
</dbReference>
<evidence type="ECO:0000256" key="4">
    <source>
        <dbReference type="ARBA" id="ARBA00023002"/>
    </source>
</evidence>
<dbReference type="EMBL" id="WUBL01000061">
    <property type="protein sequence ID" value="KAF2967787.1"/>
    <property type="molecule type" value="Genomic_DNA"/>
</dbReference>
<dbReference type="SUPFAM" id="SSF48264">
    <property type="entry name" value="Cytochrome P450"/>
    <property type="match status" value="1"/>
</dbReference>
<evidence type="ECO:0000256" key="8">
    <source>
        <dbReference type="SAM" id="Phobius"/>
    </source>
</evidence>
<dbReference type="Gene3D" id="1.10.630.10">
    <property type="entry name" value="Cytochrome P450"/>
    <property type="match status" value="1"/>
</dbReference>
<organism evidence="9 10">
    <name type="scientific">Xylaria multiplex</name>
    <dbReference type="NCBI Taxonomy" id="323545"/>
    <lineage>
        <taxon>Eukaryota</taxon>
        <taxon>Fungi</taxon>
        <taxon>Dikarya</taxon>
        <taxon>Ascomycota</taxon>
        <taxon>Pezizomycotina</taxon>
        <taxon>Sordariomycetes</taxon>
        <taxon>Xylariomycetidae</taxon>
        <taxon>Xylariales</taxon>
        <taxon>Xylariaceae</taxon>
        <taxon>Xylaria</taxon>
    </lineage>
</organism>
<dbReference type="InterPro" id="IPR036396">
    <property type="entry name" value="Cyt_P450_sf"/>
</dbReference>
<proteinExistence type="inferred from homology"/>
<dbReference type="PANTHER" id="PTHR46206">
    <property type="entry name" value="CYTOCHROME P450"/>
    <property type="match status" value="1"/>
</dbReference>
<feature type="transmembrane region" description="Helical" evidence="8">
    <location>
        <begin position="260"/>
        <end position="281"/>
    </location>
</feature>
<sequence>MSSDGSSPPVVHISREARRSPNVNDIYSAALEEHGSVIIVPRHGRNEYVIDHRYAHEVLTDTENYSFSKAAFELLHFGFLAVFDNGTFVDDIDGMVRGSVQPRMNSIICQIFPVFQEYFDRMEDEIRDLTIDRKSTEFPKVFRQIQLAIAYAMVVLLLGQEHASSRTASSFADVAAAMASMGGLRENTDEWVIFPRLWVLWTVFTAVFFAIIPELFFLIAPMLWRTRQARLENGLAARHGIFVPLFDIFLAKHYNGKSGPFAIIGFFRCIILCAGVIFASVHQITVSSLWMLVKLVEKQDEYLPAIRREWESINPPGEDLDVKKLSQLTLLDSFIREVFRTKGDTWGPPRQTIRPVRVGPYVLPKGAICFVLASRAHRHSDNYGATDDVFDGFQWAKNGPPVVQTSTDFLTFGLGRWACPGRQLAVHEIKIVLYMLFTKFDIKLKENTFRVIDPINTITIAPEATLLLRCR</sequence>
<dbReference type="InterPro" id="IPR001128">
    <property type="entry name" value="Cyt_P450"/>
</dbReference>